<dbReference type="SMART" id="SM00353">
    <property type="entry name" value="HLH"/>
    <property type="match status" value="1"/>
</dbReference>
<keyword evidence="4" id="KW-0804">Transcription</keyword>
<evidence type="ECO:0000259" key="7">
    <source>
        <dbReference type="PROSITE" id="PS50888"/>
    </source>
</evidence>
<dbReference type="AlphaFoldDB" id="A0AAE1NDI1"/>
<keyword evidence="2" id="KW-0805">Transcription regulation</keyword>
<dbReference type="PROSITE" id="PS50888">
    <property type="entry name" value="BHLH"/>
    <property type="match status" value="1"/>
</dbReference>
<accession>A0AAE1NDI1</accession>
<evidence type="ECO:0000256" key="4">
    <source>
        <dbReference type="ARBA" id="ARBA00023163"/>
    </source>
</evidence>
<evidence type="ECO:0000256" key="5">
    <source>
        <dbReference type="ARBA" id="ARBA00023242"/>
    </source>
</evidence>
<evidence type="ECO:0000256" key="3">
    <source>
        <dbReference type="ARBA" id="ARBA00023125"/>
    </source>
</evidence>
<reference evidence="8" key="1">
    <citation type="submission" date="2023-10" db="EMBL/GenBank/DDBJ databases">
        <title>Chromosome-level genome of the transformable northern wattle, Acacia crassicarpa.</title>
        <authorList>
            <person name="Massaro I."/>
            <person name="Sinha N.R."/>
            <person name="Poethig S."/>
            <person name="Leichty A.R."/>
        </authorList>
    </citation>
    <scope>NUCLEOTIDE SEQUENCE</scope>
    <source>
        <strain evidence="8">Acra3RX</strain>
        <tissue evidence="8">Leaf</tissue>
    </source>
</reference>
<feature type="region of interest" description="Disordered" evidence="6">
    <location>
        <begin position="99"/>
        <end position="130"/>
    </location>
</feature>
<sequence length="393" mass="43493">MEQMNSGLTRYRSAPTSYFTNIIDKECYEHIFNRPSSPETERVFSRLISSFAEDPPPQSLAPLTVKQEDDQNHQAEPMPSVNNEPALTRRQQNNMSIYDSAPRNVSTSSARPPLPNQSHPSANRLPPMKTGLGNTTCNLTRHNSSPPGLFANFNIDPGYAAALRGMETFAAADNAAEVAGFPSAGTLRNRPAYSPGLMLPIAQTGVKKNIELDNPQKEAFSESQDNDFISGFPLDPWDDSAIMSDNISGQKRYRDEENDAKPFSGLSAAETENERGGQASGPPPLTHHLSLPKTAMEMAAIEKLLQYSDSVPCKIRAKRGCATHPRSIAERVRRTKISERMRKLQDLVPNMDKQTNTADMLDLAVDYIKDLQKQVQTLSDSRSRCTCLPGQRQ</sequence>
<dbReference type="InterPro" id="IPR045843">
    <property type="entry name" value="IND-like"/>
</dbReference>
<keyword evidence="9" id="KW-1185">Reference proteome</keyword>
<feature type="region of interest" description="Disordered" evidence="6">
    <location>
        <begin position="268"/>
        <end position="289"/>
    </location>
</feature>
<name>A0AAE1NDI1_9FABA</name>
<keyword evidence="5" id="KW-0539">Nucleus</keyword>
<evidence type="ECO:0000313" key="8">
    <source>
        <dbReference type="EMBL" id="KAK4286576.1"/>
    </source>
</evidence>
<dbReference type="FunFam" id="4.10.280.10:FF:000021">
    <property type="entry name" value="Transcription factor bHLH130 family"/>
    <property type="match status" value="1"/>
</dbReference>
<dbReference type="Pfam" id="PF00010">
    <property type="entry name" value="HLH"/>
    <property type="match status" value="1"/>
</dbReference>
<evidence type="ECO:0000256" key="6">
    <source>
        <dbReference type="SAM" id="MobiDB-lite"/>
    </source>
</evidence>
<comment type="subcellular location">
    <subcellularLocation>
        <location evidence="1">Nucleus</location>
    </subcellularLocation>
</comment>
<feature type="compositionally biased region" description="Polar residues" evidence="6">
    <location>
        <begin position="99"/>
        <end position="121"/>
    </location>
</feature>
<dbReference type="InterPro" id="IPR036638">
    <property type="entry name" value="HLH_DNA-bd_sf"/>
</dbReference>
<dbReference type="InterPro" id="IPR011598">
    <property type="entry name" value="bHLH_dom"/>
</dbReference>
<evidence type="ECO:0000313" key="9">
    <source>
        <dbReference type="Proteomes" id="UP001293593"/>
    </source>
</evidence>
<feature type="domain" description="BHLH" evidence="7">
    <location>
        <begin position="321"/>
        <end position="371"/>
    </location>
</feature>
<keyword evidence="3" id="KW-0238">DNA-binding</keyword>
<organism evidence="8 9">
    <name type="scientific">Acacia crassicarpa</name>
    <name type="common">northern wattle</name>
    <dbReference type="NCBI Taxonomy" id="499986"/>
    <lineage>
        <taxon>Eukaryota</taxon>
        <taxon>Viridiplantae</taxon>
        <taxon>Streptophyta</taxon>
        <taxon>Embryophyta</taxon>
        <taxon>Tracheophyta</taxon>
        <taxon>Spermatophyta</taxon>
        <taxon>Magnoliopsida</taxon>
        <taxon>eudicotyledons</taxon>
        <taxon>Gunneridae</taxon>
        <taxon>Pentapetalae</taxon>
        <taxon>rosids</taxon>
        <taxon>fabids</taxon>
        <taxon>Fabales</taxon>
        <taxon>Fabaceae</taxon>
        <taxon>Caesalpinioideae</taxon>
        <taxon>mimosoid clade</taxon>
        <taxon>Acacieae</taxon>
        <taxon>Acacia</taxon>
    </lineage>
</organism>
<dbReference type="GO" id="GO:0000978">
    <property type="term" value="F:RNA polymerase II cis-regulatory region sequence-specific DNA binding"/>
    <property type="evidence" value="ECO:0007669"/>
    <property type="project" value="TreeGrafter"/>
</dbReference>
<evidence type="ECO:0000256" key="2">
    <source>
        <dbReference type="ARBA" id="ARBA00023015"/>
    </source>
</evidence>
<dbReference type="SUPFAM" id="SSF47459">
    <property type="entry name" value="HLH, helix-loop-helix DNA-binding domain"/>
    <property type="match status" value="1"/>
</dbReference>
<dbReference type="GO" id="GO:0046983">
    <property type="term" value="F:protein dimerization activity"/>
    <property type="evidence" value="ECO:0007669"/>
    <property type="project" value="InterPro"/>
</dbReference>
<dbReference type="GO" id="GO:0000981">
    <property type="term" value="F:DNA-binding transcription factor activity, RNA polymerase II-specific"/>
    <property type="evidence" value="ECO:0007669"/>
    <property type="project" value="TreeGrafter"/>
</dbReference>
<gene>
    <name evidence="8" type="ORF">QN277_003113</name>
</gene>
<dbReference type="GO" id="GO:0005634">
    <property type="term" value="C:nucleus"/>
    <property type="evidence" value="ECO:0007669"/>
    <property type="project" value="UniProtKB-SubCell"/>
</dbReference>
<dbReference type="EMBL" id="JAWXYG010000001">
    <property type="protein sequence ID" value="KAK4286576.1"/>
    <property type="molecule type" value="Genomic_DNA"/>
</dbReference>
<evidence type="ECO:0000256" key="1">
    <source>
        <dbReference type="ARBA" id="ARBA00004123"/>
    </source>
</evidence>
<dbReference type="PANTHER" id="PTHR16223">
    <property type="entry name" value="TRANSCRIPTION FACTOR BHLH83-RELATED"/>
    <property type="match status" value="1"/>
</dbReference>
<dbReference type="Proteomes" id="UP001293593">
    <property type="component" value="Unassembled WGS sequence"/>
</dbReference>
<comment type="caution">
    <text evidence="8">The sequence shown here is derived from an EMBL/GenBank/DDBJ whole genome shotgun (WGS) entry which is preliminary data.</text>
</comment>
<dbReference type="Gene3D" id="4.10.280.10">
    <property type="entry name" value="Helix-loop-helix DNA-binding domain"/>
    <property type="match status" value="1"/>
</dbReference>
<proteinExistence type="predicted"/>
<protein>
    <recommendedName>
        <fullName evidence="7">BHLH domain-containing protein</fullName>
    </recommendedName>
</protein>
<dbReference type="PANTHER" id="PTHR16223:SF279">
    <property type="entry name" value="TRANSCRIPTION FACTOR BHLH122"/>
    <property type="match status" value="1"/>
</dbReference>